<organism evidence="2 3">
    <name type="scientific">Mya arenaria</name>
    <name type="common">Soft-shell clam</name>
    <dbReference type="NCBI Taxonomy" id="6604"/>
    <lineage>
        <taxon>Eukaryota</taxon>
        <taxon>Metazoa</taxon>
        <taxon>Spiralia</taxon>
        <taxon>Lophotrochozoa</taxon>
        <taxon>Mollusca</taxon>
        <taxon>Bivalvia</taxon>
        <taxon>Autobranchia</taxon>
        <taxon>Heteroconchia</taxon>
        <taxon>Euheterodonta</taxon>
        <taxon>Imparidentia</taxon>
        <taxon>Neoheterodontei</taxon>
        <taxon>Myida</taxon>
        <taxon>Myoidea</taxon>
        <taxon>Myidae</taxon>
        <taxon>Mya</taxon>
    </lineage>
</organism>
<dbReference type="EMBL" id="CP111016">
    <property type="protein sequence ID" value="WAR04276.1"/>
    <property type="molecule type" value="Genomic_DNA"/>
</dbReference>
<accession>A0ABY7E6U2</accession>
<name>A0ABY7E6U2_MYAAR</name>
<evidence type="ECO:0000313" key="3">
    <source>
        <dbReference type="Proteomes" id="UP001164746"/>
    </source>
</evidence>
<sequence length="84" mass="9380">MSAACSNTSDCASLSNAVCDTIVTQKCACFTSQGFRVNSNYTGCDYGQNSEKQLDQREPELSYEELQRRANEPTNRNAENHYTI</sequence>
<reference evidence="2" key="1">
    <citation type="submission" date="2022-11" db="EMBL/GenBank/DDBJ databases">
        <title>Centuries of genome instability and evolution in soft-shell clam transmissible cancer (bioRxiv).</title>
        <authorList>
            <person name="Hart S.F.M."/>
            <person name="Yonemitsu M.A."/>
            <person name="Giersch R.M."/>
            <person name="Beal B.F."/>
            <person name="Arriagada G."/>
            <person name="Davis B.W."/>
            <person name="Ostrander E.A."/>
            <person name="Goff S.P."/>
            <person name="Metzger M.J."/>
        </authorList>
    </citation>
    <scope>NUCLEOTIDE SEQUENCE</scope>
    <source>
        <strain evidence="2">MELC-2E11</strain>
        <tissue evidence="2">Siphon/mantle</tissue>
    </source>
</reference>
<feature type="compositionally biased region" description="Polar residues" evidence="1">
    <location>
        <begin position="72"/>
        <end position="84"/>
    </location>
</feature>
<evidence type="ECO:0000313" key="2">
    <source>
        <dbReference type="EMBL" id="WAR04276.1"/>
    </source>
</evidence>
<keyword evidence="3" id="KW-1185">Reference proteome</keyword>
<dbReference type="Proteomes" id="UP001164746">
    <property type="component" value="Chromosome 5"/>
</dbReference>
<feature type="region of interest" description="Disordered" evidence="1">
    <location>
        <begin position="47"/>
        <end position="84"/>
    </location>
</feature>
<gene>
    <name evidence="2" type="ORF">MAR_019645</name>
</gene>
<feature type="compositionally biased region" description="Basic and acidic residues" evidence="1">
    <location>
        <begin position="52"/>
        <end position="71"/>
    </location>
</feature>
<proteinExistence type="predicted"/>
<protein>
    <submittedName>
        <fullName evidence="2">Uncharacterized protein</fullName>
    </submittedName>
</protein>
<evidence type="ECO:0000256" key="1">
    <source>
        <dbReference type="SAM" id="MobiDB-lite"/>
    </source>
</evidence>